<comment type="caution">
    <text evidence="1">The sequence shown here is derived from an EMBL/GenBank/DDBJ whole genome shotgun (WGS) entry which is preliminary data.</text>
</comment>
<evidence type="ECO:0000313" key="2">
    <source>
        <dbReference type="Proteomes" id="UP001066276"/>
    </source>
</evidence>
<evidence type="ECO:0000313" key="1">
    <source>
        <dbReference type="EMBL" id="KAJ1182063.1"/>
    </source>
</evidence>
<protein>
    <submittedName>
        <fullName evidence="1">Uncharacterized protein</fullName>
    </submittedName>
</protein>
<accession>A0AAV7U2I4</accession>
<dbReference type="AlphaFoldDB" id="A0AAV7U2I4"/>
<dbReference type="Proteomes" id="UP001066276">
    <property type="component" value="Chromosome 3_2"/>
</dbReference>
<gene>
    <name evidence="1" type="ORF">NDU88_007258</name>
</gene>
<proteinExistence type="predicted"/>
<keyword evidence="2" id="KW-1185">Reference proteome</keyword>
<reference evidence="1" key="1">
    <citation type="journal article" date="2022" name="bioRxiv">
        <title>Sequencing and chromosome-scale assembly of the giantPleurodeles waltlgenome.</title>
        <authorList>
            <person name="Brown T."/>
            <person name="Elewa A."/>
            <person name="Iarovenko S."/>
            <person name="Subramanian E."/>
            <person name="Araus A.J."/>
            <person name="Petzold A."/>
            <person name="Susuki M."/>
            <person name="Suzuki K.-i.T."/>
            <person name="Hayashi T."/>
            <person name="Toyoda A."/>
            <person name="Oliveira C."/>
            <person name="Osipova E."/>
            <person name="Leigh N.D."/>
            <person name="Simon A."/>
            <person name="Yun M.H."/>
        </authorList>
    </citation>
    <scope>NUCLEOTIDE SEQUENCE</scope>
    <source>
        <strain evidence="1">20211129_DDA</strain>
        <tissue evidence="1">Liver</tissue>
    </source>
</reference>
<organism evidence="1 2">
    <name type="scientific">Pleurodeles waltl</name>
    <name type="common">Iberian ribbed newt</name>
    <dbReference type="NCBI Taxonomy" id="8319"/>
    <lineage>
        <taxon>Eukaryota</taxon>
        <taxon>Metazoa</taxon>
        <taxon>Chordata</taxon>
        <taxon>Craniata</taxon>
        <taxon>Vertebrata</taxon>
        <taxon>Euteleostomi</taxon>
        <taxon>Amphibia</taxon>
        <taxon>Batrachia</taxon>
        <taxon>Caudata</taxon>
        <taxon>Salamandroidea</taxon>
        <taxon>Salamandridae</taxon>
        <taxon>Pleurodelinae</taxon>
        <taxon>Pleurodeles</taxon>
    </lineage>
</organism>
<sequence>MLVLIDYYFRYPEEELVASTSAQVVIPKTGETDGHPRPFWRGTTYSRLKRTQLMQYTDDYEAEEGFTPFQLTQTDSCRRAHHGNIMLRHVLCRNRSLNKATVMSARDHDINTQRDGKYPFLNSSITLK</sequence>
<name>A0AAV7U2I4_PLEWA</name>
<dbReference type="EMBL" id="JANPWB010000006">
    <property type="protein sequence ID" value="KAJ1182063.1"/>
    <property type="molecule type" value="Genomic_DNA"/>
</dbReference>